<feature type="region of interest" description="Disordered" evidence="1">
    <location>
        <begin position="29"/>
        <end position="55"/>
    </location>
</feature>
<evidence type="ECO:0000256" key="1">
    <source>
        <dbReference type="SAM" id="MobiDB-lite"/>
    </source>
</evidence>
<reference evidence="2 3" key="1">
    <citation type="submission" date="2018-02" db="EMBL/GenBank/DDBJ databases">
        <title>The genomes of Aspergillus section Nigri reveals drivers in fungal speciation.</title>
        <authorList>
            <consortium name="DOE Joint Genome Institute"/>
            <person name="Vesth T.C."/>
            <person name="Nybo J."/>
            <person name="Theobald S."/>
            <person name="Brandl J."/>
            <person name="Frisvad J.C."/>
            <person name="Nielsen K.F."/>
            <person name="Lyhne E.K."/>
            <person name="Kogle M.E."/>
            <person name="Kuo A."/>
            <person name="Riley R."/>
            <person name="Clum A."/>
            <person name="Nolan M."/>
            <person name="Lipzen A."/>
            <person name="Salamov A."/>
            <person name="Henrissat B."/>
            <person name="Wiebenga A."/>
            <person name="De vries R.P."/>
            <person name="Grigoriev I.V."/>
            <person name="Mortensen U.H."/>
            <person name="Andersen M.R."/>
            <person name="Baker S.E."/>
        </authorList>
    </citation>
    <scope>NUCLEOTIDE SEQUENCE [LARGE SCALE GENOMIC DNA]</scope>
    <source>
        <strain evidence="2 3">CBS 121593</strain>
    </source>
</reference>
<dbReference type="EMBL" id="KZ824445">
    <property type="protein sequence ID" value="RAK99612.1"/>
    <property type="molecule type" value="Genomic_DNA"/>
</dbReference>
<dbReference type="STRING" id="1448316.A0A395GW16"/>
<dbReference type="PANTHER" id="PTHR37540">
    <property type="entry name" value="TRANSCRIPTION FACTOR (ACR-2), PUTATIVE-RELATED-RELATED"/>
    <property type="match status" value="1"/>
</dbReference>
<keyword evidence="3" id="KW-1185">Reference proteome</keyword>
<name>A0A395GW16_9EURO</name>
<sequence length="511" mass="57274">MESTPSEVVFSTVGPLTESVVVRYTNGPVKVDMPRRRGRPVGSTKRRPEEGRHPKPAVIPQFEFVNLGPCETEINPKARMTIRSHTMLHRGRHNQRQVQTVRPVLPTPEVHTPYVFPLTSHVDPFDTLPITLEPYMQDLLSFYTAHAWETLYSIEKRAGCNPIDDYWAPIIFHDPAMLHVVLACGLLFTMEANRVGTSPAFIRHTSRAMSIIRERVVCSAHAPSDETLVAVASMAVAKKAVGHHDQWGADMRILKKLVDLRGGLDALDGKPLVQGKIYRADIYGSVDGGEVSFFGDRFQQLPLASQNYCLCQGFQDLDSLLQVEGTLKAAMTDLQDVVDAFSNITKKSGEAIVAQVRFWVTSIQYTLLSVQYGVEGDPQSQAQEVCRLALLLLINTVFHETPQGASTSDRLIARLGQFLHNAAICRWLPSHFRLWTLFLATCNVLSPTLRAWCTTAMSELVMQMDIRFVEEFHRMLTMYPHDSHAYGTTSPLIWDEVQSIVLKARGDNHGI</sequence>
<accession>A0A395GW16</accession>
<dbReference type="OrthoDB" id="4159781at2759"/>
<dbReference type="GeneID" id="37222763"/>
<gene>
    <name evidence="2" type="ORF">BO80DRAFT_409816</name>
</gene>
<dbReference type="RefSeq" id="XP_025573940.1">
    <property type="nucleotide sequence ID" value="XM_025717898.1"/>
</dbReference>
<evidence type="ECO:0000313" key="2">
    <source>
        <dbReference type="EMBL" id="RAK99612.1"/>
    </source>
</evidence>
<protein>
    <submittedName>
        <fullName evidence="2">Uncharacterized protein</fullName>
    </submittedName>
</protein>
<dbReference type="AlphaFoldDB" id="A0A395GW16"/>
<organism evidence="2 3">
    <name type="scientific">Aspergillus ibericus CBS 121593</name>
    <dbReference type="NCBI Taxonomy" id="1448316"/>
    <lineage>
        <taxon>Eukaryota</taxon>
        <taxon>Fungi</taxon>
        <taxon>Dikarya</taxon>
        <taxon>Ascomycota</taxon>
        <taxon>Pezizomycotina</taxon>
        <taxon>Eurotiomycetes</taxon>
        <taxon>Eurotiomycetidae</taxon>
        <taxon>Eurotiales</taxon>
        <taxon>Aspergillaceae</taxon>
        <taxon>Aspergillus</taxon>
        <taxon>Aspergillus subgen. Circumdati</taxon>
    </lineage>
</organism>
<dbReference type="VEuPathDB" id="FungiDB:BO80DRAFT_409816"/>
<dbReference type="PANTHER" id="PTHR37540:SF5">
    <property type="entry name" value="TRANSCRIPTION FACTOR DOMAIN-CONTAINING PROTEIN"/>
    <property type="match status" value="1"/>
</dbReference>
<evidence type="ECO:0000313" key="3">
    <source>
        <dbReference type="Proteomes" id="UP000249402"/>
    </source>
</evidence>
<proteinExistence type="predicted"/>
<dbReference type="Proteomes" id="UP000249402">
    <property type="component" value="Unassembled WGS sequence"/>
</dbReference>